<dbReference type="EMBL" id="ASHM01138771">
    <property type="protein sequence ID" value="PNX60867.1"/>
    <property type="molecule type" value="Genomic_DNA"/>
</dbReference>
<reference evidence="2 3" key="1">
    <citation type="journal article" date="2014" name="Am. J. Bot.">
        <title>Genome assembly and annotation for red clover (Trifolium pratense; Fabaceae).</title>
        <authorList>
            <person name="Istvanek J."/>
            <person name="Jaros M."/>
            <person name="Krenek A."/>
            <person name="Repkova J."/>
        </authorList>
    </citation>
    <scope>NUCLEOTIDE SEQUENCE [LARGE SCALE GENOMIC DNA]</scope>
    <source>
        <strain evidence="3">cv. Tatra</strain>
        <tissue evidence="2">Young leaves</tissue>
    </source>
</reference>
<reference evidence="2 3" key="2">
    <citation type="journal article" date="2017" name="Front. Plant Sci.">
        <title>Gene Classification and Mining of Molecular Markers Useful in Red Clover (Trifolium pratense) Breeding.</title>
        <authorList>
            <person name="Istvanek J."/>
            <person name="Dluhosova J."/>
            <person name="Dluhos P."/>
            <person name="Patkova L."/>
            <person name="Nedelnik J."/>
            <person name="Repkova J."/>
        </authorList>
    </citation>
    <scope>NUCLEOTIDE SEQUENCE [LARGE SCALE GENOMIC DNA]</scope>
    <source>
        <strain evidence="3">cv. Tatra</strain>
        <tissue evidence="2">Young leaves</tissue>
    </source>
</reference>
<comment type="caution">
    <text evidence="2">The sequence shown here is derived from an EMBL/GenBank/DDBJ whole genome shotgun (WGS) entry which is preliminary data.</text>
</comment>
<evidence type="ECO:0000313" key="2">
    <source>
        <dbReference type="EMBL" id="PNX60867.1"/>
    </source>
</evidence>
<organism evidence="2 3">
    <name type="scientific">Trifolium pratense</name>
    <name type="common">Red clover</name>
    <dbReference type="NCBI Taxonomy" id="57577"/>
    <lineage>
        <taxon>Eukaryota</taxon>
        <taxon>Viridiplantae</taxon>
        <taxon>Streptophyta</taxon>
        <taxon>Embryophyta</taxon>
        <taxon>Tracheophyta</taxon>
        <taxon>Spermatophyta</taxon>
        <taxon>Magnoliopsida</taxon>
        <taxon>eudicotyledons</taxon>
        <taxon>Gunneridae</taxon>
        <taxon>Pentapetalae</taxon>
        <taxon>rosids</taxon>
        <taxon>fabids</taxon>
        <taxon>Fabales</taxon>
        <taxon>Fabaceae</taxon>
        <taxon>Papilionoideae</taxon>
        <taxon>50 kb inversion clade</taxon>
        <taxon>NPAAA clade</taxon>
        <taxon>Hologalegina</taxon>
        <taxon>IRL clade</taxon>
        <taxon>Trifolieae</taxon>
        <taxon>Trifolium</taxon>
    </lineage>
</organism>
<protein>
    <submittedName>
        <fullName evidence="2">Uncharacterized protein</fullName>
    </submittedName>
</protein>
<sequence length="80" mass="9090">MNHFQPLPTGLNEESQLEAEPKEASDTRRNASGEVEVLVTRKGLLGVENSWELANKMRKDFPDSSLRSRRILKGVRGKRK</sequence>
<gene>
    <name evidence="2" type="ORF">L195_g060388</name>
</gene>
<dbReference type="AlphaFoldDB" id="A0A2K3K3J3"/>
<evidence type="ECO:0000256" key="1">
    <source>
        <dbReference type="SAM" id="MobiDB-lite"/>
    </source>
</evidence>
<dbReference type="Proteomes" id="UP000236291">
    <property type="component" value="Unassembled WGS sequence"/>
</dbReference>
<proteinExistence type="predicted"/>
<dbReference type="ExpressionAtlas" id="A0A2K3K3J3">
    <property type="expression patterns" value="baseline"/>
</dbReference>
<feature type="region of interest" description="Disordered" evidence="1">
    <location>
        <begin position="1"/>
        <end position="33"/>
    </location>
</feature>
<feature type="compositionally biased region" description="Basic and acidic residues" evidence="1">
    <location>
        <begin position="19"/>
        <end position="31"/>
    </location>
</feature>
<evidence type="ECO:0000313" key="3">
    <source>
        <dbReference type="Proteomes" id="UP000236291"/>
    </source>
</evidence>
<name>A0A2K3K3J3_TRIPR</name>
<accession>A0A2K3K3J3</accession>